<dbReference type="GO" id="GO:0016787">
    <property type="term" value="F:hydrolase activity"/>
    <property type="evidence" value="ECO:0007669"/>
    <property type="project" value="UniProtKB-KW"/>
</dbReference>
<dbReference type="PANTHER" id="PTHR22946:SF9">
    <property type="entry name" value="POLYKETIDE TRANSFERASE AF380"/>
    <property type="match status" value="1"/>
</dbReference>
<organism evidence="4 5">
    <name type="scientific">Neolewinella antarctica</name>
    <dbReference type="NCBI Taxonomy" id="442734"/>
    <lineage>
        <taxon>Bacteria</taxon>
        <taxon>Pseudomonadati</taxon>
        <taxon>Bacteroidota</taxon>
        <taxon>Saprospiria</taxon>
        <taxon>Saprospirales</taxon>
        <taxon>Lewinellaceae</taxon>
        <taxon>Neolewinella</taxon>
    </lineage>
</organism>
<accession>A0ABX0XA31</accession>
<evidence type="ECO:0000259" key="3">
    <source>
        <dbReference type="Pfam" id="PF12740"/>
    </source>
</evidence>
<keyword evidence="2" id="KW-0732">Signal</keyword>
<protein>
    <submittedName>
        <fullName evidence="4">Dienelactone hydrolase</fullName>
    </submittedName>
</protein>
<dbReference type="SUPFAM" id="SSF53474">
    <property type="entry name" value="alpha/beta-Hydrolases"/>
    <property type="match status" value="1"/>
</dbReference>
<dbReference type="PANTHER" id="PTHR22946">
    <property type="entry name" value="DIENELACTONE HYDROLASE DOMAIN-CONTAINING PROTEIN-RELATED"/>
    <property type="match status" value="1"/>
</dbReference>
<dbReference type="Gene3D" id="3.40.50.1820">
    <property type="entry name" value="alpha/beta hydrolase"/>
    <property type="match status" value="1"/>
</dbReference>
<evidence type="ECO:0000256" key="2">
    <source>
        <dbReference type="SAM" id="SignalP"/>
    </source>
</evidence>
<dbReference type="Proteomes" id="UP000770785">
    <property type="component" value="Unassembled WGS sequence"/>
</dbReference>
<gene>
    <name evidence="4" type="ORF">GGR27_001151</name>
</gene>
<evidence type="ECO:0000313" key="4">
    <source>
        <dbReference type="EMBL" id="NJC25652.1"/>
    </source>
</evidence>
<dbReference type="InterPro" id="IPR050261">
    <property type="entry name" value="FrsA_esterase"/>
</dbReference>
<feature type="chain" id="PRO_5047504764" evidence="2">
    <location>
        <begin position="23"/>
        <end position="293"/>
    </location>
</feature>
<keyword evidence="5" id="KW-1185">Reference proteome</keyword>
<proteinExistence type="predicted"/>
<keyword evidence="1 4" id="KW-0378">Hydrolase</keyword>
<comment type="caution">
    <text evidence="4">The sequence shown here is derived from an EMBL/GenBank/DDBJ whole genome shotgun (WGS) entry which is preliminary data.</text>
</comment>
<dbReference type="RefSeq" id="WP_168036443.1">
    <property type="nucleotide sequence ID" value="NZ_JAATJH010000002.1"/>
</dbReference>
<sequence length="293" mass="30848">MVARCCLLLSLFLLAAPGSAQRAGSGDLVLSNGPGAYGVAKIKQSGGIRNGPEYGSATIYYPTDAKPPYASIVIVPGFRSFKAKLKDWGPYLASHGIVTMLIGTNNIFQNPPGRGEALLDAVVSLKAEHSRVSSPLNGRLDTSRVAVGGWSMGGGGAQLAAASDSSIRAVVALCPYLFRKKLSPSDLDHGVPLLIFAGEKDFTAPTASQASVHYELTPAETDKLIYEVKGRGHRAGNHPANANGDVGRVALAWLKKYLVGEVQYCAPLLAAPPSASEYETNLECDREVPITGR</sequence>
<reference evidence="4 5" key="1">
    <citation type="submission" date="2020-03" db="EMBL/GenBank/DDBJ databases">
        <title>Genomic Encyclopedia of Type Strains, Phase IV (KMG-IV): sequencing the most valuable type-strain genomes for metagenomic binning, comparative biology and taxonomic classification.</title>
        <authorList>
            <person name="Goeker M."/>
        </authorList>
    </citation>
    <scope>NUCLEOTIDE SEQUENCE [LARGE SCALE GENOMIC DNA]</scope>
    <source>
        <strain evidence="4 5">DSM 105096</strain>
    </source>
</reference>
<dbReference type="InterPro" id="IPR041127">
    <property type="entry name" value="PET_hydrolase/cutinase-like"/>
</dbReference>
<feature type="domain" description="PET hydrolase/cutinase-like" evidence="3">
    <location>
        <begin position="51"/>
        <end position="273"/>
    </location>
</feature>
<dbReference type="InterPro" id="IPR029058">
    <property type="entry name" value="AB_hydrolase_fold"/>
</dbReference>
<name>A0ABX0XA31_9BACT</name>
<evidence type="ECO:0000256" key="1">
    <source>
        <dbReference type="ARBA" id="ARBA00022801"/>
    </source>
</evidence>
<dbReference type="EMBL" id="JAATJH010000002">
    <property type="protein sequence ID" value="NJC25652.1"/>
    <property type="molecule type" value="Genomic_DNA"/>
</dbReference>
<dbReference type="Pfam" id="PF12740">
    <property type="entry name" value="PETase"/>
    <property type="match status" value="1"/>
</dbReference>
<evidence type="ECO:0000313" key="5">
    <source>
        <dbReference type="Proteomes" id="UP000770785"/>
    </source>
</evidence>
<feature type="signal peptide" evidence="2">
    <location>
        <begin position="1"/>
        <end position="22"/>
    </location>
</feature>